<dbReference type="EMBL" id="JBHLUH010000080">
    <property type="protein sequence ID" value="MFC0533314.1"/>
    <property type="molecule type" value="Genomic_DNA"/>
</dbReference>
<keyword evidence="3" id="KW-1185">Reference proteome</keyword>
<accession>A0ABV6MFF7</accession>
<feature type="transmembrane region" description="Helical" evidence="1">
    <location>
        <begin position="173"/>
        <end position="192"/>
    </location>
</feature>
<reference evidence="2 3" key="1">
    <citation type="submission" date="2024-09" db="EMBL/GenBank/DDBJ databases">
        <authorList>
            <person name="Sun Q."/>
            <person name="Mori K."/>
        </authorList>
    </citation>
    <scope>NUCLEOTIDE SEQUENCE [LARGE SCALE GENOMIC DNA]</scope>
    <source>
        <strain evidence="2 3">TBRC 3947</strain>
    </source>
</reference>
<protein>
    <submittedName>
        <fullName evidence="2">Uncharacterized protein</fullName>
    </submittedName>
</protein>
<comment type="caution">
    <text evidence="2">The sequence shown here is derived from an EMBL/GenBank/DDBJ whole genome shotgun (WGS) entry which is preliminary data.</text>
</comment>
<keyword evidence="1" id="KW-0812">Transmembrane</keyword>
<evidence type="ECO:0000313" key="3">
    <source>
        <dbReference type="Proteomes" id="UP001589867"/>
    </source>
</evidence>
<organism evidence="2 3">
    <name type="scientific">Phytohabitans kaempferiae</name>
    <dbReference type="NCBI Taxonomy" id="1620943"/>
    <lineage>
        <taxon>Bacteria</taxon>
        <taxon>Bacillati</taxon>
        <taxon>Actinomycetota</taxon>
        <taxon>Actinomycetes</taxon>
        <taxon>Micromonosporales</taxon>
        <taxon>Micromonosporaceae</taxon>
    </lineage>
</organism>
<keyword evidence="1" id="KW-1133">Transmembrane helix</keyword>
<evidence type="ECO:0000313" key="2">
    <source>
        <dbReference type="EMBL" id="MFC0533314.1"/>
    </source>
</evidence>
<keyword evidence="1" id="KW-0472">Membrane</keyword>
<name>A0ABV6MFF7_9ACTN</name>
<gene>
    <name evidence="2" type="ORF">ACFFIA_37470</name>
</gene>
<evidence type="ECO:0000256" key="1">
    <source>
        <dbReference type="SAM" id="Phobius"/>
    </source>
</evidence>
<dbReference type="RefSeq" id="WP_377260751.1">
    <property type="nucleotide sequence ID" value="NZ_JBHLUH010000080.1"/>
</dbReference>
<proteinExistence type="predicted"/>
<dbReference type="Proteomes" id="UP001589867">
    <property type="component" value="Unassembled WGS sequence"/>
</dbReference>
<sequence>MTIPPGSKATPSVSAALVTQTVYGCKLDGAAIGKLVAVAAEGITNARIEYATSSGGTRVRSDSLDGLCQVADVCLHPAEPRRLDTLDLRIHAGSRCVEISIDERAASVAVEDDEAAWAIGRAEQLRKLLIRADGHSRFRRLDVGWAALAASVFTTASIIIFVGTGRLEATNKLLMLAGLLAALSVAVVVLVGRWQARRNQTLIWVAGPRPRRGWASWNVSERMAVLTLLLGLGSLCVTVLR</sequence>
<feature type="transmembrane region" description="Helical" evidence="1">
    <location>
        <begin position="145"/>
        <end position="167"/>
    </location>
</feature>